<gene>
    <name evidence="2" type="ORF">ACFPN1_16090</name>
</gene>
<dbReference type="Proteomes" id="UP001596036">
    <property type="component" value="Unassembled WGS sequence"/>
</dbReference>
<dbReference type="EMBL" id="JBHSNM010000014">
    <property type="protein sequence ID" value="MFC5571576.1"/>
    <property type="molecule type" value="Genomic_DNA"/>
</dbReference>
<feature type="transmembrane region" description="Helical" evidence="1">
    <location>
        <begin position="150"/>
        <end position="172"/>
    </location>
</feature>
<protein>
    <recommendedName>
        <fullName evidence="4">SMODS and SLOG-associating 2TM effector domain-containing protein</fullName>
    </recommendedName>
</protein>
<evidence type="ECO:0000256" key="1">
    <source>
        <dbReference type="SAM" id="Phobius"/>
    </source>
</evidence>
<accession>A0ABW0SRJ1</accession>
<evidence type="ECO:0000313" key="2">
    <source>
        <dbReference type="EMBL" id="MFC5571576.1"/>
    </source>
</evidence>
<feature type="transmembrane region" description="Helical" evidence="1">
    <location>
        <begin position="20"/>
        <end position="40"/>
    </location>
</feature>
<sequence>MTDSSVIKQLEVAERLQSQFRYYFVALVFTLLAASIQTAKFGSSSVQTISELAGWVLFAISGLVALSYLEWEPLIREQLAHRDGFSRQVNEAKTAKLRGVSEVHVLSSGDTQSLDDRISNLEDSARKLSAAADQRLGIAGVKYEIWRWSFVLALAAILVARGGAALVGVFGYRLL</sequence>
<evidence type="ECO:0008006" key="4">
    <source>
        <dbReference type="Google" id="ProtNLM"/>
    </source>
</evidence>
<feature type="transmembrane region" description="Helical" evidence="1">
    <location>
        <begin position="52"/>
        <end position="69"/>
    </location>
</feature>
<evidence type="ECO:0000313" key="3">
    <source>
        <dbReference type="Proteomes" id="UP001596036"/>
    </source>
</evidence>
<proteinExistence type="predicted"/>
<dbReference type="RefSeq" id="WP_386756230.1">
    <property type="nucleotide sequence ID" value="NZ_JBHSNM010000014.1"/>
</dbReference>
<organism evidence="2 3">
    <name type="scientific">Lysobacter yangpyeongensis</name>
    <dbReference type="NCBI Taxonomy" id="346182"/>
    <lineage>
        <taxon>Bacteria</taxon>
        <taxon>Pseudomonadati</taxon>
        <taxon>Pseudomonadota</taxon>
        <taxon>Gammaproteobacteria</taxon>
        <taxon>Lysobacterales</taxon>
        <taxon>Lysobacteraceae</taxon>
        <taxon>Lysobacter</taxon>
    </lineage>
</organism>
<name>A0ABW0SRJ1_9GAMM</name>
<reference evidence="3" key="1">
    <citation type="journal article" date="2019" name="Int. J. Syst. Evol. Microbiol.">
        <title>The Global Catalogue of Microorganisms (GCM) 10K type strain sequencing project: providing services to taxonomists for standard genome sequencing and annotation.</title>
        <authorList>
            <consortium name="The Broad Institute Genomics Platform"/>
            <consortium name="The Broad Institute Genome Sequencing Center for Infectious Disease"/>
            <person name="Wu L."/>
            <person name="Ma J."/>
        </authorList>
    </citation>
    <scope>NUCLEOTIDE SEQUENCE [LARGE SCALE GENOMIC DNA]</scope>
    <source>
        <strain evidence="3">KACC 11407</strain>
    </source>
</reference>
<keyword evidence="1" id="KW-1133">Transmembrane helix</keyword>
<keyword evidence="3" id="KW-1185">Reference proteome</keyword>
<keyword evidence="1" id="KW-0812">Transmembrane</keyword>
<comment type="caution">
    <text evidence="2">The sequence shown here is derived from an EMBL/GenBank/DDBJ whole genome shotgun (WGS) entry which is preliminary data.</text>
</comment>
<keyword evidence="1" id="KW-0472">Membrane</keyword>